<keyword evidence="3 8" id="KW-1133">Transmembrane helix</keyword>
<keyword evidence="7" id="KW-0175">Coiled coil</keyword>
<evidence type="ECO:0000256" key="6">
    <source>
        <dbReference type="ARBA" id="ARBA00024438"/>
    </source>
</evidence>
<evidence type="ECO:0000256" key="2">
    <source>
        <dbReference type="ARBA" id="ARBA00022692"/>
    </source>
</evidence>
<comment type="similarity">
    <text evidence="5">Belongs to the zinc-associated anti-sigma factor (ZAS) superfamily. Anti-sigma-W factor family.</text>
</comment>
<reference evidence="11 12" key="1">
    <citation type="submission" date="2023-04" db="EMBL/GenBank/DDBJ databases">
        <authorList>
            <person name="Hsu D."/>
        </authorList>
    </citation>
    <scope>NUCLEOTIDE SEQUENCE [LARGE SCALE GENOMIC DNA]</scope>
    <source>
        <strain evidence="11 12">MK1</strain>
    </source>
</reference>
<feature type="domain" description="Putative zinc-finger" evidence="9">
    <location>
        <begin position="3"/>
        <end position="37"/>
    </location>
</feature>
<dbReference type="RefSeq" id="WP_366924526.1">
    <property type="nucleotide sequence ID" value="NZ_CP121694.1"/>
</dbReference>
<dbReference type="Proteomes" id="UP001329915">
    <property type="component" value="Chromosome"/>
</dbReference>
<evidence type="ECO:0000256" key="8">
    <source>
        <dbReference type="SAM" id="Phobius"/>
    </source>
</evidence>
<dbReference type="GO" id="GO:0006417">
    <property type="term" value="P:regulation of translation"/>
    <property type="evidence" value="ECO:0007669"/>
    <property type="project" value="TreeGrafter"/>
</dbReference>
<dbReference type="InterPro" id="IPR051474">
    <property type="entry name" value="Anti-sigma-K/W_factor"/>
</dbReference>
<gene>
    <name evidence="11" type="ORF">MFMK1_001506</name>
</gene>
<feature type="transmembrane region" description="Helical" evidence="8">
    <location>
        <begin position="93"/>
        <end position="116"/>
    </location>
</feature>
<keyword evidence="12" id="KW-1185">Reference proteome</keyword>
<evidence type="ECO:0000259" key="9">
    <source>
        <dbReference type="Pfam" id="PF13490"/>
    </source>
</evidence>
<dbReference type="KEGG" id="dbc:MFMK1_001506"/>
<evidence type="ECO:0000256" key="5">
    <source>
        <dbReference type="ARBA" id="ARBA00024353"/>
    </source>
</evidence>
<evidence type="ECO:0000259" key="10">
    <source>
        <dbReference type="Pfam" id="PF14257"/>
    </source>
</evidence>
<name>A0AAU0UND7_9FIRM</name>
<evidence type="ECO:0000256" key="4">
    <source>
        <dbReference type="ARBA" id="ARBA00023136"/>
    </source>
</evidence>
<evidence type="ECO:0000256" key="3">
    <source>
        <dbReference type="ARBA" id="ARBA00022989"/>
    </source>
</evidence>
<dbReference type="GO" id="GO:0016989">
    <property type="term" value="F:sigma factor antagonist activity"/>
    <property type="evidence" value="ECO:0007669"/>
    <property type="project" value="TreeGrafter"/>
</dbReference>
<dbReference type="InterPro" id="IPR027383">
    <property type="entry name" value="Znf_put"/>
</dbReference>
<proteinExistence type="inferred from homology"/>
<keyword evidence="2 8" id="KW-0812">Transmembrane</keyword>
<organism evidence="11 12">
    <name type="scientific">Metallumcola ferriviriculae</name>
    <dbReference type="NCBI Taxonomy" id="3039180"/>
    <lineage>
        <taxon>Bacteria</taxon>
        <taxon>Bacillati</taxon>
        <taxon>Bacillota</taxon>
        <taxon>Clostridia</taxon>
        <taxon>Neomoorellales</taxon>
        <taxon>Desulfitibacteraceae</taxon>
        <taxon>Metallumcola</taxon>
    </lineage>
</organism>
<keyword evidence="4 8" id="KW-0472">Membrane</keyword>
<dbReference type="EMBL" id="CP121694">
    <property type="protein sequence ID" value="WRO21695.1"/>
    <property type="molecule type" value="Genomic_DNA"/>
</dbReference>
<dbReference type="Pfam" id="PF14257">
    <property type="entry name" value="DUF4349"/>
    <property type="match status" value="1"/>
</dbReference>
<dbReference type="PANTHER" id="PTHR37461:SF1">
    <property type="entry name" value="ANTI-SIGMA-K FACTOR RSKA"/>
    <property type="match status" value="1"/>
</dbReference>
<feature type="transmembrane region" description="Helical" evidence="8">
    <location>
        <begin position="395"/>
        <end position="419"/>
    </location>
</feature>
<feature type="domain" description="DUF4349" evidence="10">
    <location>
        <begin position="201"/>
        <end position="415"/>
    </location>
</feature>
<feature type="coiled-coil region" evidence="7">
    <location>
        <begin position="26"/>
        <end position="87"/>
    </location>
</feature>
<sequence>MACEKFQEMLSAYLDQALNPADVELLEAHLEECEQCRQELADLKDTVTMLRSMAEIEPPAEFKQQLRERLQAEKQQVKNQSPSLMRRVIRSPWLPLSAAAALFFVFIGVFGISFWLQPMGRSADTAKQEQSVAPEMGFDEQNKSAAPMEYADDAEFDQPEIARDQGQLESQDMKIAGSAAGIAKEEALPPAAVKYEQRVERKVVRRASFTLEVKDVPGAEQSLRQSVEKFGGYVESANMQKQTEDRYFANLTLRVPQDSFNQMLDDIKKLGEVRDTSFNGDDVTRQYYDTQARLKVMREEEESLLEVLDKASKIEDIMQVRRELSRVRQEIESLDSQLKNLSQMADLATINVSLRTEDVPKNTISTTGMGGVWSRTMQAFVLSTNRLIRGLGETLIGVGALLPILILLAALILFVAAIVRFRRQSKSE</sequence>
<feature type="coiled-coil region" evidence="7">
    <location>
        <begin position="317"/>
        <end position="351"/>
    </location>
</feature>
<dbReference type="InterPro" id="IPR025645">
    <property type="entry name" value="DUF4349"/>
</dbReference>
<dbReference type="GO" id="GO:0016020">
    <property type="term" value="C:membrane"/>
    <property type="evidence" value="ECO:0007669"/>
    <property type="project" value="UniProtKB-SubCell"/>
</dbReference>
<evidence type="ECO:0000256" key="1">
    <source>
        <dbReference type="ARBA" id="ARBA00004167"/>
    </source>
</evidence>
<protein>
    <recommendedName>
        <fullName evidence="6">Anti-sigma-W factor RsiW</fullName>
    </recommendedName>
</protein>
<evidence type="ECO:0000256" key="7">
    <source>
        <dbReference type="SAM" id="Coils"/>
    </source>
</evidence>
<dbReference type="AlphaFoldDB" id="A0AAU0UND7"/>
<evidence type="ECO:0000313" key="12">
    <source>
        <dbReference type="Proteomes" id="UP001329915"/>
    </source>
</evidence>
<dbReference type="Gene3D" id="1.10.10.1320">
    <property type="entry name" value="Anti-sigma factor, zinc-finger domain"/>
    <property type="match status" value="1"/>
</dbReference>
<dbReference type="Pfam" id="PF13490">
    <property type="entry name" value="zf-HC2"/>
    <property type="match status" value="1"/>
</dbReference>
<accession>A0AAU0UND7</accession>
<comment type="subcellular location">
    <subcellularLocation>
        <location evidence="1">Membrane</location>
        <topology evidence="1">Single-pass membrane protein</topology>
    </subcellularLocation>
</comment>
<dbReference type="InterPro" id="IPR041916">
    <property type="entry name" value="Anti_sigma_zinc_sf"/>
</dbReference>
<evidence type="ECO:0000313" key="11">
    <source>
        <dbReference type="EMBL" id="WRO21695.1"/>
    </source>
</evidence>
<dbReference type="PANTHER" id="PTHR37461">
    <property type="entry name" value="ANTI-SIGMA-K FACTOR RSKA"/>
    <property type="match status" value="1"/>
</dbReference>